<dbReference type="AlphaFoldDB" id="A1ZZP7"/>
<dbReference type="EC" id="3.5.1.2" evidence="3 6"/>
<organism evidence="7 8">
    <name type="scientific">Microscilla marina ATCC 23134</name>
    <dbReference type="NCBI Taxonomy" id="313606"/>
    <lineage>
        <taxon>Bacteria</taxon>
        <taxon>Pseudomonadati</taxon>
        <taxon>Bacteroidota</taxon>
        <taxon>Cytophagia</taxon>
        <taxon>Cytophagales</taxon>
        <taxon>Microscillaceae</taxon>
        <taxon>Microscilla</taxon>
    </lineage>
</organism>
<protein>
    <recommendedName>
        <fullName evidence="3 6">Glutaminase</fullName>
        <ecNumber evidence="3 6">3.5.1.2</ecNumber>
    </recommendedName>
</protein>
<dbReference type="Gene3D" id="3.40.710.10">
    <property type="entry name" value="DD-peptidase/beta-lactamase superfamily"/>
    <property type="match status" value="1"/>
</dbReference>
<dbReference type="PANTHER" id="PTHR12544:SF29">
    <property type="entry name" value="GLUTAMINASE"/>
    <property type="match status" value="1"/>
</dbReference>
<feature type="binding site" evidence="6">
    <location>
        <position position="160"/>
    </location>
    <ligand>
        <name>substrate</name>
    </ligand>
</feature>
<feature type="binding site" evidence="6">
    <location>
        <position position="167"/>
    </location>
    <ligand>
        <name>substrate</name>
    </ligand>
</feature>
<comment type="caution">
    <text evidence="7">The sequence shown here is derived from an EMBL/GenBank/DDBJ whole genome shotgun (WGS) entry which is preliminary data.</text>
</comment>
<dbReference type="InterPro" id="IPR012338">
    <property type="entry name" value="Beta-lactam/transpept-like"/>
</dbReference>
<evidence type="ECO:0000256" key="1">
    <source>
        <dbReference type="ARBA" id="ARBA00011076"/>
    </source>
</evidence>
<dbReference type="SUPFAM" id="SSF56601">
    <property type="entry name" value="beta-lactamase/transpeptidase-like"/>
    <property type="match status" value="1"/>
</dbReference>
<dbReference type="GO" id="GO:0004359">
    <property type="term" value="F:glutaminase activity"/>
    <property type="evidence" value="ECO:0007669"/>
    <property type="project" value="UniProtKB-UniRule"/>
</dbReference>
<dbReference type="GO" id="GO:0006543">
    <property type="term" value="P:L-glutamine catabolic process"/>
    <property type="evidence" value="ECO:0007669"/>
    <property type="project" value="TreeGrafter"/>
</dbReference>
<name>A1ZZP7_MICM2</name>
<reference evidence="7 8" key="1">
    <citation type="submission" date="2007-01" db="EMBL/GenBank/DDBJ databases">
        <authorList>
            <person name="Haygood M."/>
            <person name="Podell S."/>
            <person name="Anderson C."/>
            <person name="Hopkinson B."/>
            <person name="Roe K."/>
            <person name="Barbeau K."/>
            <person name="Gaasterland T."/>
            <person name="Ferriera S."/>
            <person name="Johnson J."/>
            <person name="Kravitz S."/>
            <person name="Beeson K."/>
            <person name="Sutton G."/>
            <person name="Rogers Y.-H."/>
            <person name="Friedman R."/>
            <person name="Frazier M."/>
            <person name="Venter J.C."/>
        </authorList>
    </citation>
    <scope>NUCLEOTIDE SEQUENCE [LARGE SCALE GENOMIC DNA]</scope>
    <source>
        <strain evidence="7 8">ATCC 23134</strain>
    </source>
</reference>
<feature type="binding site" evidence="6">
    <location>
        <position position="191"/>
    </location>
    <ligand>
        <name>substrate</name>
    </ligand>
</feature>
<keyword evidence="4 6" id="KW-0378">Hydrolase</keyword>
<keyword evidence="8" id="KW-1185">Reference proteome</keyword>
<dbReference type="NCBIfam" id="TIGR03814">
    <property type="entry name" value="Gln_ase"/>
    <property type="match status" value="1"/>
</dbReference>
<dbReference type="RefSeq" id="WP_002705416.1">
    <property type="nucleotide sequence ID" value="NZ_AAWS01000080.1"/>
</dbReference>
<keyword evidence="6" id="KW-0007">Acetylation</keyword>
<dbReference type="FunFam" id="3.40.710.10:FF:000005">
    <property type="entry name" value="Glutaminase"/>
    <property type="match status" value="1"/>
</dbReference>
<dbReference type="GO" id="GO:0006537">
    <property type="term" value="P:glutamate biosynthetic process"/>
    <property type="evidence" value="ECO:0007669"/>
    <property type="project" value="TreeGrafter"/>
</dbReference>
<evidence type="ECO:0000256" key="5">
    <source>
        <dbReference type="ARBA" id="ARBA00049534"/>
    </source>
</evidence>
<evidence type="ECO:0000256" key="2">
    <source>
        <dbReference type="ARBA" id="ARBA00011881"/>
    </source>
</evidence>
<evidence type="ECO:0000256" key="3">
    <source>
        <dbReference type="ARBA" id="ARBA00012918"/>
    </source>
</evidence>
<sequence length="307" mass="33717">MNYQTILDEIQQTTKGQAFGGEVASYIPELAKVDPHKFGMHLCSLEGGQYGVGDSEEKFSIQSIVKVLSLVFAIAKINYTNEVIWSRVQVEPSGNPFNSLVQIEYERGIPRNPFINAGALVIADILVSHCDDPKAEFIEFIRTLAHNANIHYNDTVAASEQKTGYRNRAVINLMKSFGNIKNKVDDVLSFYYYTCSLMMTCRELAQTFLFLTNQGITLPGKEVILTKSQSKRINALMQTCGFYDEAGEFSFRVGLPGKSGVGGGIVAVHPGSYSVAVWSPPLNAKGNSAKGMKALEMLTTKTGLSIF</sequence>
<feature type="binding site" evidence="6">
    <location>
        <position position="243"/>
    </location>
    <ligand>
        <name>substrate</name>
    </ligand>
</feature>
<evidence type="ECO:0000256" key="4">
    <source>
        <dbReference type="ARBA" id="ARBA00022801"/>
    </source>
</evidence>
<dbReference type="eggNOG" id="COG2066">
    <property type="taxonomic scope" value="Bacteria"/>
</dbReference>
<dbReference type="NCBIfam" id="NF002132">
    <property type="entry name" value="PRK00971.1-1"/>
    <property type="match status" value="1"/>
</dbReference>
<gene>
    <name evidence="6" type="primary">glsA</name>
    <name evidence="7" type="ORF">M23134_00970</name>
</gene>
<dbReference type="PANTHER" id="PTHR12544">
    <property type="entry name" value="GLUTAMINASE"/>
    <property type="match status" value="1"/>
</dbReference>
<feature type="binding site" evidence="6">
    <location>
        <position position="261"/>
    </location>
    <ligand>
        <name>substrate</name>
    </ligand>
</feature>
<comment type="catalytic activity">
    <reaction evidence="5 6">
        <text>L-glutamine + H2O = L-glutamate + NH4(+)</text>
        <dbReference type="Rhea" id="RHEA:15889"/>
        <dbReference type="ChEBI" id="CHEBI:15377"/>
        <dbReference type="ChEBI" id="CHEBI:28938"/>
        <dbReference type="ChEBI" id="CHEBI:29985"/>
        <dbReference type="ChEBI" id="CHEBI:58359"/>
        <dbReference type="EC" id="3.5.1.2"/>
    </reaction>
</comment>
<dbReference type="NCBIfam" id="NF002133">
    <property type="entry name" value="PRK00971.1-2"/>
    <property type="match status" value="1"/>
</dbReference>
<dbReference type="OrthoDB" id="9788822at2"/>
<evidence type="ECO:0000256" key="6">
    <source>
        <dbReference type="HAMAP-Rule" id="MF_00313"/>
    </source>
</evidence>
<comment type="subunit">
    <text evidence="2 6">Homotetramer.</text>
</comment>
<dbReference type="InterPro" id="IPR015868">
    <property type="entry name" value="Glutaminase"/>
</dbReference>
<evidence type="ECO:0000313" key="8">
    <source>
        <dbReference type="Proteomes" id="UP000004095"/>
    </source>
</evidence>
<dbReference type="Pfam" id="PF04960">
    <property type="entry name" value="Glutaminase"/>
    <property type="match status" value="1"/>
</dbReference>
<dbReference type="HAMAP" id="MF_00313">
    <property type="entry name" value="Glutaminase"/>
    <property type="match status" value="1"/>
</dbReference>
<accession>A1ZZP7</accession>
<comment type="similarity">
    <text evidence="1 6">Belongs to the glutaminase family.</text>
</comment>
<evidence type="ECO:0000313" key="7">
    <source>
        <dbReference type="EMBL" id="EAY24155.1"/>
    </source>
</evidence>
<feature type="binding site" evidence="6">
    <location>
        <position position="116"/>
    </location>
    <ligand>
        <name>substrate</name>
    </ligand>
</feature>
<dbReference type="Proteomes" id="UP000004095">
    <property type="component" value="Unassembled WGS sequence"/>
</dbReference>
<feature type="binding site" evidence="6">
    <location>
        <position position="63"/>
    </location>
    <ligand>
        <name>substrate</name>
    </ligand>
</feature>
<proteinExistence type="inferred from homology"/>
<dbReference type="EMBL" id="AAWS01000080">
    <property type="protein sequence ID" value="EAY24155.1"/>
    <property type="molecule type" value="Genomic_DNA"/>
</dbReference>